<dbReference type="AlphaFoldDB" id="A0A1D1UM10"/>
<protein>
    <submittedName>
        <fullName evidence="2">Uncharacterized protein</fullName>
    </submittedName>
</protein>
<accession>A0A1D1UM10</accession>
<evidence type="ECO:0000313" key="2">
    <source>
        <dbReference type="EMBL" id="GAU89445.1"/>
    </source>
</evidence>
<feature type="compositionally biased region" description="Basic and acidic residues" evidence="1">
    <location>
        <begin position="94"/>
        <end position="114"/>
    </location>
</feature>
<gene>
    <name evidence="2" type="primary">RvY_01994-1</name>
    <name evidence="2" type="synonym">RvY_01994.1</name>
    <name evidence="2" type="ORF">RvY_01994</name>
</gene>
<feature type="region of interest" description="Disordered" evidence="1">
    <location>
        <begin position="72"/>
        <end position="116"/>
    </location>
</feature>
<keyword evidence="3" id="KW-1185">Reference proteome</keyword>
<feature type="compositionally biased region" description="Low complexity" evidence="1">
    <location>
        <begin position="346"/>
        <end position="383"/>
    </location>
</feature>
<sequence>MHYSTARSNLHVTVVNFDYFFATTDSLATEYAKSFVASTFRRLGGHINSPASDVDPPISSINADLVDHHHNQHVQATRAAQQQNRMAKNANSDDIERQDGEKGGERGERNDEAKGLFVNLPKTDAVDKVKTEQQDDDNANEIPKKVKLDADNLIDAIAATKINIPMRLFHGHDDEEIGMFIKKFETACKLQRIPARDMRIPGGTADQHTTTKQFKQITARVIEAEKKSSQQTRLFREQQMPNDKADPMPHRTAQVVQTRVYTPERQNNGTWYNGNINRNYKGGFSGGFNRNYNYRGAFNGQPSFRGGYRSQSNRGYQGYNDYNQYQNGNNNRSYGGHSNNGGYRGNGNENNYRGGFSGGFNRNNNGFNRSNSSYNGGYNNRNGDTNNQTPRPQ</sequence>
<reference evidence="2 3" key="1">
    <citation type="journal article" date="2016" name="Nat. Commun.">
        <title>Extremotolerant tardigrade genome and improved radiotolerance of human cultured cells by tardigrade-unique protein.</title>
        <authorList>
            <person name="Hashimoto T."/>
            <person name="Horikawa D.D."/>
            <person name="Saito Y."/>
            <person name="Kuwahara H."/>
            <person name="Kozuka-Hata H."/>
            <person name="Shin-I T."/>
            <person name="Minakuchi Y."/>
            <person name="Ohishi K."/>
            <person name="Motoyama A."/>
            <person name="Aizu T."/>
            <person name="Enomoto A."/>
            <person name="Kondo K."/>
            <person name="Tanaka S."/>
            <person name="Hara Y."/>
            <person name="Koshikawa S."/>
            <person name="Sagara H."/>
            <person name="Miura T."/>
            <person name="Yokobori S."/>
            <person name="Miyagawa K."/>
            <person name="Suzuki Y."/>
            <person name="Kubo T."/>
            <person name="Oyama M."/>
            <person name="Kohara Y."/>
            <person name="Fujiyama A."/>
            <person name="Arakawa K."/>
            <person name="Katayama T."/>
            <person name="Toyoda A."/>
            <person name="Kunieda T."/>
        </authorList>
    </citation>
    <scope>NUCLEOTIDE SEQUENCE [LARGE SCALE GENOMIC DNA]</scope>
    <source>
        <strain evidence="2 3">YOKOZUNA-1</strain>
    </source>
</reference>
<evidence type="ECO:0000256" key="1">
    <source>
        <dbReference type="SAM" id="MobiDB-lite"/>
    </source>
</evidence>
<dbReference type="EMBL" id="BDGG01000001">
    <property type="protein sequence ID" value="GAU89445.1"/>
    <property type="molecule type" value="Genomic_DNA"/>
</dbReference>
<organism evidence="2 3">
    <name type="scientific">Ramazzottius varieornatus</name>
    <name type="common">Water bear</name>
    <name type="synonym">Tardigrade</name>
    <dbReference type="NCBI Taxonomy" id="947166"/>
    <lineage>
        <taxon>Eukaryota</taxon>
        <taxon>Metazoa</taxon>
        <taxon>Ecdysozoa</taxon>
        <taxon>Tardigrada</taxon>
        <taxon>Eutardigrada</taxon>
        <taxon>Parachela</taxon>
        <taxon>Hypsibioidea</taxon>
        <taxon>Ramazzottiidae</taxon>
        <taxon>Ramazzottius</taxon>
    </lineage>
</organism>
<feature type="compositionally biased region" description="Low complexity" evidence="1">
    <location>
        <begin position="313"/>
        <end position="337"/>
    </location>
</feature>
<feature type="compositionally biased region" description="Polar residues" evidence="1">
    <location>
        <begin position="384"/>
        <end position="393"/>
    </location>
</feature>
<proteinExistence type="predicted"/>
<feature type="compositionally biased region" description="Polar residues" evidence="1">
    <location>
        <begin position="73"/>
        <end position="92"/>
    </location>
</feature>
<evidence type="ECO:0000313" key="3">
    <source>
        <dbReference type="Proteomes" id="UP000186922"/>
    </source>
</evidence>
<name>A0A1D1UM10_RAMVA</name>
<dbReference type="Proteomes" id="UP000186922">
    <property type="component" value="Unassembled WGS sequence"/>
</dbReference>
<feature type="region of interest" description="Disordered" evidence="1">
    <location>
        <begin position="302"/>
        <end position="393"/>
    </location>
</feature>
<comment type="caution">
    <text evidence="2">The sequence shown here is derived from an EMBL/GenBank/DDBJ whole genome shotgun (WGS) entry which is preliminary data.</text>
</comment>